<evidence type="ECO:0000313" key="2">
    <source>
        <dbReference type="EMBL" id="MED6164085.1"/>
    </source>
</evidence>
<evidence type="ECO:0000313" key="3">
    <source>
        <dbReference type="Proteomes" id="UP001341840"/>
    </source>
</evidence>
<gene>
    <name evidence="2" type="ORF">PIB30_086311</name>
</gene>
<name>A0ABU6URY8_9FABA</name>
<dbReference type="Proteomes" id="UP001341840">
    <property type="component" value="Unassembled WGS sequence"/>
</dbReference>
<feature type="non-terminal residue" evidence="2">
    <location>
        <position position="1"/>
    </location>
</feature>
<feature type="region of interest" description="Disordered" evidence="1">
    <location>
        <begin position="42"/>
        <end position="79"/>
    </location>
</feature>
<protein>
    <submittedName>
        <fullName evidence="2">Uncharacterized protein</fullName>
    </submittedName>
</protein>
<proteinExistence type="predicted"/>
<keyword evidence="3" id="KW-1185">Reference proteome</keyword>
<comment type="caution">
    <text evidence="2">The sequence shown here is derived from an EMBL/GenBank/DDBJ whole genome shotgun (WGS) entry which is preliminary data.</text>
</comment>
<dbReference type="EMBL" id="JASCZI010122303">
    <property type="protein sequence ID" value="MED6164085.1"/>
    <property type="molecule type" value="Genomic_DNA"/>
</dbReference>
<organism evidence="2 3">
    <name type="scientific">Stylosanthes scabra</name>
    <dbReference type="NCBI Taxonomy" id="79078"/>
    <lineage>
        <taxon>Eukaryota</taxon>
        <taxon>Viridiplantae</taxon>
        <taxon>Streptophyta</taxon>
        <taxon>Embryophyta</taxon>
        <taxon>Tracheophyta</taxon>
        <taxon>Spermatophyta</taxon>
        <taxon>Magnoliopsida</taxon>
        <taxon>eudicotyledons</taxon>
        <taxon>Gunneridae</taxon>
        <taxon>Pentapetalae</taxon>
        <taxon>rosids</taxon>
        <taxon>fabids</taxon>
        <taxon>Fabales</taxon>
        <taxon>Fabaceae</taxon>
        <taxon>Papilionoideae</taxon>
        <taxon>50 kb inversion clade</taxon>
        <taxon>dalbergioids sensu lato</taxon>
        <taxon>Dalbergieae</taxon>
        <taxon>Pterocarpus clade</taxon>
        <taxon>Stylosanthes</taxon>
    </lineage>
</organism>
<evidence type="ECO:0000256" key="1">
    <source>
        <dbReference type="SAM" id="MobiDB-lite"/>
    </source>
</evidence>
<sequence>KTKKGSLRSKERSLKAILWKSPTHMREYWRICIHYHEQTTPRHPLIKPRRGPYPYLSTHRRGSPRICVDHQPLPKSSYA</sequence>
<reference evidence="2 3" key="1">
    <citation type="journal article" date="2023" name="Plants (Basel)">
        <title>Bridging the Gap: Combining Genomics and Transcriptomics Approaches to Understand Stylosanthes scabra, an Orphan Legume from the Brazilian Caatinga.</title>
        <authorList>
            <person name="Ferreira-Neto J.R.C."/>
            <person name="da Silva M.D."/>
            <person name="Binneck E."/>
            <person name="de Melo N.F."/>
            <person name="da Silva R.H."/>
            <person name="de Melo A.L.T.M."/>
            <person name="Pandolfi V."/>
            <person name="Bustamante F.O."/>
            <person name="Brasileiro-Vidal A.C."/>
            <person name="Benko-Iseppon A.M."/>
        </authorList>
    </citation>
    <scope>NUCLEOTIDE SEQUENCE [LARGE SCALE GENOMIC DNA]</scope>
    <source>
        <tissue evidence="2">Leaves</tissue>
    </source>
</reference>
<accession>A0ABU6URY8</accession>